<dbReference type="EMBL" id="CM037628">
    <property type="protein sequence ID" value="KAH7996365.1"/>
    <property type="molecule type" value="Genomic_DNA"/>
</dbReference>
<sequence>MVQSFPSLQALHRAYLLCGQRPAVGPGQGAGEPSRAKATLGHKRARVVAGGEGRPFSFILPSRQDVQLSFLGFCSSQLLPPPPSSLQGGARIPPESAIITIPGHSQALANCRIAASLEERRRRWWTPGQRWLCGSTCRRAMKP</sequence>
<name>A0ACB8EU53_9SAUR</name>
<evidence type="ECO:0000313" key="2">
    <source>
        <dbReference type="Proteomes" id="UP000827872"/>
    </source>
</evidence>
<evidence type="ECO:0000313" key="1">
    <source>
        <dbReference type="EMBL" id="KAH7996365.1"/>
    </source>
</evidence>
<protein>
    <submittedName>
        <fullName evidence="1">Uncharacterized protein</fullName>
    </submittedName>
</protein>
<keyword evidence="2" id="KW-1185">Reference proteome</keyword>
<comment type="caution">
    <text evidence="1">The sequence shown here is derived from an EMBL/GenBank/DDBJ whole genome shotgun (WGS) entry which is preliminary data.</text>
</comment>
<organism evidence="1 2">
    <name type="scientific">Sphaerodactylus townsendi</name>
    <dbReference type="NCBI Taxonomy" id="933632"/>
    <lineage>
        <taxon>Eukaryota</taxon>
        <taxon>Metazoa</taxon>
        <taxon>Chordata</taxon>
        <taxon>Craniata</taxon>
        <taxon>Vertebrata</taxon>
        <taxon>Euteleostomi</taxon>
        <taxon>Lepidosauria</taxon>
        <taxon>Squamata</taxon>
        <taxon>Bifurcata</taxon>
        <taxon>Gekkota</taxon>
        <taxon>Sphaerodactylidae</taxon>
        <taxon>Sphaerodactylus</taxon>
    </lineage>
</organism>
<accession>A0ACB8EU53</accession>
<gene>
    <name evidence="1" type="ORF">K3G42_004998</name>
</gene>
<reference evidence="1" key="1">
    <citation type="submission" date="2021-08" db="EMBL/GenBank/DDBJ databases">
        <title>The first chromosome-level gecko genome reveals the dynamic sex chromosomes of Neotropical dwarf geckos (Sphaerodactylidae: Sphaerodactylus).</title>
        <authorList>
            <person name="Pinto B.J."/>
            <person name="Keating S.E."/>
            <person name="Gamble T."/>
        </authorList>
    </citation>
    <scope>NUCLEOTIDE SEQUENCE</scope>
    <source>
        <strain evidence="1">TG3544</strain>
    </source>
</reference>
<proteinExistence type="predicted"/>
<dbReference type="Proteomes" id="UP000827872">
    <property type="component" value="Linkage Group LG15"/>
</dbReference>